<keyword evidence="1" id="KW-1133">Transmembrane helix</keyword>
<proteinExistence type="predicted"/>
<dbReference type="Proteomes" id="UP000218620">
    <property type="component" value="Unassembled WGS sequence"/>
</dbReference>
<feature type="transmembrane region" description="Helical" evidence="1">
    <location>
        <begin position="99"/>
        <end position="125"/>
    </location>
</feature>
<keyword evidence="1" id="KW-0812">Transmembrane</keyword>
<dbReference type="EMBL" id="NRGQ01000003">
    <property type="protein sequence ID" value="PCC44356.1"/>
    <property type="molecule type" value="Genomic_DNA"/>
</dbReference>
<evidence type="ECO:0000256" key="1">
    <source>
        <dbReference type="SAM" id="Phobius"/>
    </source>
</evidence>
<dbReference type="Proteomes" id="UP000234289">
    <property type="component" value="Unassembled WGS sequence"/>
</dbReference>
<evidence type="ECO:0000313" key="6">
    <source>
        <dbReference type="Proteomes" id="UP000217881"/>
    </source>
</evidence>
<evidence type="ECO:0000313" key="8">
    <source>
        <dbReference type="Proteomes" id="UP000218620"/>
    </source>
</evidence>
<accession>A0A2A3YYF2</accession>
<organism evidence="3 8">
    <name type="scientific">Brevibacterium aurantiacum</name>
    <dbReference type="NCBI Taxonomy" id="273384"/>
    <lineage>
        <taxon>Bacteria</taxon>
        <taxon>Bacillati</taxon>
        <taxon>Actinomycetota</taxon>
        <taxon>Actinomycetes</taxon>
        <taxon>Micrococcales</taxon>
        <taxon>Brevibacteriaceae</taxon>
        <taxon>Brevibacterium</taxon>
    </lineage>
</organism>
<dbReference type="EMBL" id="NRGX01000001">
    <property type="protein sequence ID" value="PCC19621.1"/>
    <property type="molecule type" value="Genomic_DNA"/>
</dbReference>
<evidence type="ECO:0000313" key="3">
    <source>
        <dbReference type="EMBL" id="PCC44356.1"/>
    </source>
</evidence>
<dbReference type="EMBL" id="FXZG01000010">
    <property type="protein sequence ID" value="SMX85123.1"/>
    <property type="molecule type" value="Genomic_DNA"/>
</dbReference>
<keyword evidence="1" id="KW-0472">Membrane</keyword>
<reference evidence="9" key="2">
    <citation type="submission" date="2017-03" db="EMBL/GenBank/DDBJ databases">
        <authorList>
            <person name="Monnet C."/>
        </authorList>
    </citation>
    <scope>NUCLEOTIDE SEQUENCE [LARGE SCALE GENOMIC DNA]</scope>
    <source>
        <strain evidence="9">CNRZ 920</strain>
    </source>
</reference>
<evidence type="ECO:0000313" key="4">
    <source>
        <dbReference type="EMBL" id="PCC53023.1"/>
    </source>
</evidence>
<evidence type="ECO:0000313" key="5">
    <source>
        <dbReference type="EMBL" id="SMX85123.1"/>
    </source>
</evidence>
<evidence type="ECO:0000313" key="2">
    <source>
        <dbReference type="EMBL" id="PCC19621.1"/>
    </source>
</evidence>
<dbReference type="EMBL" id="NRHA01000014">
    <property type="protein sequence ID" value="PCC53023.1"/>
    <property type="molecule type" value="Genomic_DNA"/>
</dbReference>
<reference evidence="6 7" key="1">
    <citation type="journal article" date="2017" name="Elife">
        <title>Extensive horizontal gene transfer in cheese-associated bacteria.</title>
        <authorList>
            <person name="Bonham K.S."/>
            <person name="Wolfe B.E."/>
            <person name="Dutton R.J."/>
        </authorList>
    </citation>
    <scope>NUCLEOTIDE SEQUENCE [LARGE SCALE GENOMIC DNA]</scope>
    <source>
        <strain evidence="4 6">738_8</strain>
        <strain evidence="3 8">962_8</strain>
        <strain evidence="2 7">JB5</strain>
    </source>
</reference>
<evidence type="ECO:0000313" key="7">
    <source>
        <dbReference type="Proteomes" id="UP000218377"/>
    </source>
</evidence>
<gene>
    <name evidence="5" type="ORF">BAUR920_01977</name>
    <name evidence="4" type="ORF">CIK59_12885</name>
    <name evidence="3" type="ORF">CIK65_01835</name>
    <name evidence="2" type="ORF">CIK79_15780</name>
</gene>
<feature type="transmembrane region" description="Helical" evidence="1">
    <location>
        <begin position="131"/>
        <end position="152"/>
    </location>
</feature>
<dbReference type="Proteomes" id="UP000217881">
    <property type="component" value="Unassembled WGS sequence"/>
</dbReference>
<evidence type="ECO:0000313" key="9">
    <source>
        <dbReference type="Proteomes" id="UP000234289"/>
    </source>
</evidence>
<feature type="transmembrane region" description="Helical" evidence="1">
    <location>
        <begin position="55"/>
        <end position="78"/>
    </location>
</feature>
<dbReference type="Proteomes" id="UP000218377">
    <property type="component" value="Unassembled WGS sequence"/>
</dbReference>
<accession>A0A2H1JCH2</accession>
<dbReference type="GeneID" id="303171948"/>
<reference evidence="5" key="3">
    <citation type="submission" date="2017-03" db="EMBL/GenBank/DDBJ databases">
        <authorList>
            <person name="Afonso C.L."/>
            <person name="Miller P.J."/>
            <person name="Scott M.A."/>
            <person name="Spackman E."/>
            <person name="Goraichik I."/>
            <person name="Dimitrov K.M."/>
            <person name="Suarez D.L."/>
            <person name="Swayne D.E."/>
        </authorList>
    </citation>
    <scope>NUCLEOTIDE SEQUENCE [LARGE SCALE GENOMIC DNA]</scope>
    <source>
        <strain evidence="5">CNRZ 920</strain>
    </source>
</reference>
<sequence>MSTEPRTDTRTRWGRIKFAGGRIPAMAVAIPAGLILAAGVGALTLLTGVSQGEQALIIAGVFTLIMSWGLIGLIWALVVDHSSLRGALDRPDESIESKWLEAAMAGALCDTIMLTGFALATLVITGFELDVTWALIGVVWVAFFSTIVRYLMAKKRG</sequence>
<name>A0A2A3YYF2_BREAU</name>
<protein>
    <submittedName>
        <fullName evidence="3">Uncharacterized protein</fullName>
    </submittedName>
</protein>
<dbReference type="AlphaFoldDB" id="A0A2A3YYF2"/>
<feature type="transmembrane region" description="Helical" evidence="1">
    <location>
        <begin position="21"/>
        <end position="43"/>
    </location>
</feature>
<dbReference type="RefSeq" id="WP_086990705.1">
    <property type="nucleotide sequence ID" value="NZ_FXZG01000010.1"/>
</dbReference>